<keyword evidence="2" id="KW-1185">Reference proteome</keyword>
<accession>A0ACC1PJ04</accession>
<comment type="caution">
    <text evidence="1">The sequence shown here is derived from an EMBL/GenBank/DDBJ whole genome shotgun (WGS) entry which is preliminary data.</text>
</comment>
<dbReference type="EMBL" id="JAPDGR010000295">
    <property type="protein sequence ID" value="KAJ2992007.1"/>
    <property type="molecule type" value="Genomic_DNA"/>
</dbReference>
<reference evidence="1" key="1">
    <citation type="submission" date="2022-10" db="EMBL/GenBank/DDBJ databases">
        <title>Genome Sequence of Xylaria curta.</title>
        <authorList>
            <person name="Buettner E."/>
        </authorList>
    </citation>
    <scope>NUCLEOTIDE SEQUENCE</scope>
    <source>
        <strain evidence="1">Babe10</strain>
    </source>
</reference>
<dbReference type="Proteomes" id="UP001143856">
    <property type="component" value="Unassembled WGS sequence"/>
</dbReference>
<evidence type="ECO:0000313" key="2">
    <source>
        <dbReference type="Proteomes" id="UP001143856"/>
    </source>
</evidence>
<evidence type="ECO:0000313" key="1">
    <source>
        <dbReference type="EMBL" id="KAJ2992007.1"/>
    </source>
</evidence>
<proteinExistence type="predicted"/>
<sequence>MMSDENLPTLNPSLAFSAEALHHTRTAASVPSKVISINNPKSPQDHGSAATADTRLTFANLPLEIREIIWRFALPEARNFNVLVWVSAGLKMQLLNRSELKLPLAHACFEARRVVKESGYVLAFRDEDNPDDPGVWFHPRKDRIERTIWGPGDWSM</sequence>
<gene>
    <name evidence="1" type="ORF">NUW58_g2317</name>
</gene>
<protein>
    <submittedName>
        <fullName evidence="1">Uncharacterized protein</fullName>
    </submittedName>
</protein>
<organism evidence="1 2">
    <name type="scientific">Xylaria curta</name>
    <dbReference type="NCBI Taxonomy" id="42375"/>
    <lineage>
        <taxon>Eukaryota</taxon>
        <taxon>Fungi</taxon>
        <taxon>Dikarya</taxon>
        <taxon>Ascomycota</taxon>
        <taxon>Pezizomycotina</taxon>
        <taxon>Sordariomycetes</taxon>
        <taxon>Xylariomycetidae</taxon>
        <taxon>Xylariales</taxon>
        <taxon>Xylariaceae</taxon>
        <taxon>Xylaria</taxon>
    </lineage>
</organism>
<name>A0ACC1PJ04_9PEZI</name>